<dbReference type="Gene3D" id="3.40.50.1820">
    <property type="entry name" value="alpha/beta hydrolase"/>
    <property type="match status" value="1"/>
</dbReference>
<dbReference type="PANTHER" id="PTHR48070:SF6">
    <property type="entry name" value="ESTERASE OVCA2"/>
    <property type="match status" value="1"/>
</dbReference>
<evidence type="ECO:0000259" key="2">
    <source>
        <dbReference type="Pfam" id="PF03959"/>
    </source>
</evidence>
<dbReference type="GO" id="GO:0005737">
    <property type="term" value="C:cytoplasm"/>
    <property type="evidence" value="ECO:0007669"/>
    <property type="project" value="TreeGrafter"/>
</dbReference>
<dbReference type="GO" id="GO:0016787">
    <property type="term" value="F:hydrolase activity"/>
    <property type="evidence" value="ECO:0007669"/>
    <property type="project" value="UniProtKB-KW"/>
</dbReference>
<dbReference type="AlphaFoldDB" id="A0A1V9ZWM1"/>
<protein>
    <submittedName>
        <fullName evidence="3">Serine hydrolase (FSH1)</fullName>
    </submittedName>
</protein>
<dbReference type="Proteomes" id="UP000243217">
    <property type="component" value="Unassembled WGS sequence"/>
</dbReference>
<keyword evidence="1 3" id="KW-0378">Hydrolase</keyword>
<gene>
    <name evidence="3" type="ORF">THRCLA_05226</name>
</gene>
<sequence length="231" mass="25783">MAGRKLRILCLHGWRTSNKVLQVQLVGLQRALGGKDGVEFISLNSPMLASGPPHAEVETFFGKQGPYYEWWDHVEHPATDTTPKRSEYVGIERSLSFLQGQVDVLGPFDAVLGFSQGAAMTTLLTANYLAQGKSAPYQAVVLVCGLLPRDGMPKNLLVDNKYLLKIPSLHILGEKDAIFKWGQHLVEAYESSSRHIYIHPDGHKFPTLPQSTHMYNEIASTLRSICEERRL</sequence>
<dbReference type="PANTHER" id="PTHR48070">
    <property type="entry name" value="ESTERASE OVCA2"/>
    <property type="match status" value="1"/>
</dbReference>
<evidence type="ECO:0000256" key="1">
    <source>
        <dbReference type="ARBA" id="ARBA00022801"/>
    </source>
</evidence>
<name>A0A1V9ZWM1_9STRA</name>
<dbReference type="InterPro" id="IPR005645">
    <property type="entry name" value="FSH-like_dom"/>
</dbReference>
<proteinExistence type="predicted"/>
<keyword evidence="4" id="KW-1185">Reference proteome</keyword>
<evidence type="ECO:0000313" key="3">
    <source>
        <dbReference type="EMBL" id="OQS02397.1"/>
    </source>
</evidence>
<dbReference type="GO" id="GO:0005634">
    <property type="term" value="C:nucleus"/>
    <property type="evidence" value="ECO:0007669"/>
    <property type="project" value="TreeGrafter"/>
</dbReference>
<reference evidence="3 4" key="1">
    <citation type="journal article" date="2014" name="Genome Biol. Evol.">
        <title>The secreted proteins of Achlya hypogyna and Thraustotheca clavata identify the ancestral oomycete secretome and reveal gene acquisitions by horizontal gene transfer.</title>
        <authorList>
            <person name="Misner I."/>
            <person name="Blouin N."/>
            <person name="Leonard G."/>
            <person name="Richards T.A."/>
            <person name="Lane C.E."/>
        </authorList>
    </citation>
    <scope>NUCLEOTIDE SEQUENCE [LARGE SCALE GENOMIC DNA]</scope>
    <source>
        <strain evidence="3 4">ATCC 34112</strain>
    </source>
</reference>
<accession>A0A1V9ZWM1</accession>
<dbReference type="InterPro" id="IPR050593">
    <property type="entry name" value="LovG"/>
</dbReference>
<feature type="domain" description="Serine hydrolase" evidence="2">
    <location>
        <begin position="4"/>
        <end position="212"/>
    </location>
</feature>
<organism evidence="3 4">
    <name type="scientific">Thraustotheca clavata</name>
    <dbReference type="NCBI Taxonomy" id="74557"/>
    <lineage>
        <taxon>Eukaryota</taxon>
        <taxon>Sar</taxon>
        <taxon>Stramenopiles</taxon>
        <taxon>Oomycota</taxon>
        <taxon>Saprolegniomycetes</taxon>
        <taxon>Saprolegniales</taxon>
        <taxon>Achlyaceae</taxon>
        <taxon>Thraustotheca</taxon>
    </lineage>
</organism>
<dbReference type="OrthoDB" id="414698at2759"/>
<dbReference type="EMBL" id="JNBS01001135">
    <property type="protein sequence ID" value="OQS02397.1"/>
    <property type="molecule type" value="Genomic_DNA"/>
</dbReference>
<dbReference type="STRING" id="74557.A0A1V9ZWM1"/>
<comment type="caution">
    <text evidence="3">The sequence shown here is derived from an EMBL/GenBank/DDBJ whole genome shotgun (WGS) entry which is preliminary data.</text>
</comment>
<dbReference type="SUPFAM" id="SSF53474">
    <property type="entry name" value="alpha/beta-Hydrolases"/>
    <property type="match status" value="1"/>
</dbReference>
<evidence type="ECO:0000313" key="4">
    <source>
        <dbReference type="Proteomes" id="UP000243217"/>
    </source>
</evidence>
<dbReference type="InterPro" id="IPR029058">
    <property type="entry name" value="AB_hydrolase_fold"/>
</dbReference>
<dbReference type="Pfam" id="PF03959">
    <property type="entry name" value="FSH1"/>
    <property type="match status" value="1"/>
</dbReference>